<dbReference type="InterPro" id="IPR040890">
    <property type="entry name" value="Znf_CopZ"/>
</dbReference>
<dbReference type="Pfam" id="PF04324">
    <property type="entry name" value="Fer2_BFD"/>
    <property type="match status" value="1"/>
</dbReference>
<accession>A0A1D2YXB0</accession>
<dbReference type="InterPro" id="IPR041854">
    <property type="entry name" value="BFD-like_2Fe2S-bd_dom_sf"/>
</dbReference>
<evidence type="ECO:0000313" key="3">
    <source>
        <dbReference type="EMBL" id="OEG00237.1"/>
    </source>
</evidence>
<dbReference type="Gene3D" id="2.20.25.270">
    <property type="match status" value="1"/>
</dbReference>
<reference evidence="3 4" key="1">
    <citation type="submission" date="2016-09" db="EMBL/GenBank/DDBJ databases">
        <title>Draft genome sequence for the type strain of Vulcanibacillus modesticaldus BR, a strictly anaerobic, moderately thermophilic, and nitrate-reducing bacterium from deep sea-hydrothermal vents of the Mid-Atlantic Ridge.</title>
        <authorList>
            <person name="Abin C.A."/>
            <person name="Hollibaugh J.T."/>
        </authorList>
    </citation>
    <scope>NUCLEOTIDE SEQUENCE [LARGE SCALE GENOMIC DNA]</scope>
    <source>
        <strain evidence="3 4">BR</strain>
    </source>
</reference>
<keyword evidence="4" id="KW-1185">Reference proteome</keyword>
<evidence type="ECO:0008006" key="5">
    <source>
        <dbReference type="Google" id="ProtNLM"/>
    </source>
</evidence>
<dbReference type="Proteomes" id="UP000243739">
    <property type="component" value="Unassembled WGS sequence"/>
</dbReference>
<evidence type="ECO:0000259" key="1">
    <source>
        <dbReference type="Pfam" id="PF04324"/>
    </source>
</evidence>
<proteinExistence type="predicted"/>
<dbReference type="InterPro" id="IPR007419">
    <property type="entry name" value="BFD-like_2Fe2S-bd_dom"/>
</dbReference>
<comment type="caution">
    <text evidence="3">The sequence shown here is derived from an EMBL/GenBank/DDBJ whole genome shotgun (WGS) entry which is preliminary data.</text>
</comment>
<dbReference type="RefSeq" id="WP_069655874.1">
    <property type="nucleotide sequence ID" value="NZ_MIJF01000004.1"/>
</dbReference>
<feature type="domain" description="BFD-like [2Fe-2S]-binding" evidence="1">
    <location>
        <begin position="95"/>
        <end position="152"/>
    </location>
</feature>
<dbReference type="CDD" id="cd10141">
    <property type="entry name" value="CopZ-like_Fer2_BFD-like"/>
    <property type="match status" value="1"/>
</dbReference>
<protein>
    <recommendedName>
        <fullName evidence="5">(2Fe-2S)-binding protein</fullName>
    </recommendedName>
</protein>
<dbReference type="Pfam" id="PF18423">
    <property type="entry name" value="zf_CopZ"/>
    <property type="match status" value="1"/>
</dbReference>
<evidence type="ECO:0000313" key="4">
    <source>
        <dbReference type="Proteomes" id="UP000243739"/>
    </source>
</evidence>
<dbReference type="AlphaFoldDB" id="A0A1D2YXB0"/>
<dbReference type="Gene3D" id="1.10.10.1100">
    <property type="entry name" value="BFD-like [2Fe-2S]-binding domain"/>
    <property type="match status" value="1"/>
</dbReference>
<organism evidence="3 4">
    <name type="scientific">Vulcanibacillus modesticaldus</name>
    <dbReference type="NCBI Taxonomy" id="337097"/>
    <lineage>
        <taxon>Bacteria</taxon>
        <taxon>Bacillati</taxon>
        <taxon>Bacillota</taxon>
        <taxon>Bacilli</taxon>
        <taxon>Bacillales</taxon>
        <taxon>Bacillaceae</taxon>
        <taxon>Vulcanibacillus</taxon>
    </lineage>
</organism>
<sequence length="165" mass="18634">MGCCDVPKEKINNDKEEISLCPVCKTEGEKVNKTTVVSLVKDEIAESITESKYWLCKNSDCEVVYYNSDTNQTFTHDQIKVPVWFKTYATPIYACYCKEVTKDAIFEAVLEKGANTLEDIQQTTGANTGNDCLKKNPRGKCCSGTVKQMLEEAKRYQTEGKRNDE</sequence>
<dbReference type="STRING" id="337097.BHF71_05465"/>
<gene>
    <name evidence="3" type="ORF">BHF71_05465</name>
</gene>
<dbReference type="EMBL" id="MIJF01000004">
    <property type="protein sequence ID" value="OEG00237.1"/>
    <property type="molecule type" value="Genomic_DNA"/>
</dbReference>
<dbReference type="OrthoDB" id="95698at2"/>
<name>A0A1D2YXB0_9BACI</name>
<feature type="domain" description="CopZ zinc binding" evidence="2">
    <location>
        <begin position="20"/>
        <end position="80"/>
    </location>
</feature>
<evidence type="ECO:0000259" key="2">
    <source>
        <dbReference type="Pfam" id="PF18423"/>
    </source>
</evidence>